<dbReference type="RefSeq" id="WP_390298559.1">
    <property type="nucleotide sequence ID" value="NZ_JBHSFU010000011.1"/>
</dbReference>
<evidence type="ECO:0000256" key="1">
    <source>
        <dbReference type="ARBA" id="ARBA00022801"/>
    </source>
</evidence>
<accession>A0ABV9DPN5</accession>
<name>A0ABV9DPN5_9BACI</name>
<dbReference type="InterPro" id="IPR036866">
    <property type="entry name" value="RibonucZ/Hydroxyglut_hydro"/>
</dbReference>
<evidence type="ECO:0000259" key="2">
    <source>
        <dbReference type="Pfam" id="PF12706"/>
    </source>
</evidence>
<dbReference type="PANTHER" id="PTHR43546:SF9">
    <property type="entry name" value="L-ASCORBATE-6-PHOSPHATE LACTONASE ULAG-RELATED"/>
    <property type="match status" value="1"/>
</dbReference>
<reference evidence="4" key="1">
    <citation type="journal article" date="2019" name="Int. J. Syst. Evol. Microbiol.">
        <title>The Global Catalogue of Microorganisms (GCM) 10K type strain sequencing project: providing services to taxonomists for standard genome sequencing and annotation.</title>
        <authorList>
            <consortium name="The Broad Institute Genomics Platform"/>
            <consortium name="The Broad Institute Genome Sequencing Center for Infectious Disease"/>
            <person name="Wu L."/>
            <person name="Ma J."/>
        </authorList>
    </citation>
    <scope>NUCLEOTIDE SEQUENCE [LARGE SCALE GENOMIC DNA]</scope>
    <source>
        <strain evidence="4">CGMCC 4.7426</strain>
    </source>
</reference>
<keyword evidence="4" id="KW-1185">Reference proteome</keyword>
<dbReference type="Gene3D" id="3.60.15.10">
    <property type="entry name" value="Ribonuclease Z/Hydroxyacylglutathione hydrolase-like"/>
    <property type="match status" value="1"/>
</dbReference>
<gene>
    <name evidence="3" type="ORF">ACFO3D_16350</name>
</gene>
<organism evidence="3 4">
    <name type="scientific">Virgibacillus kekensis</name>
    <dbReference type="NCBI Taxonomy" id="202261"/>
    <lineage>
        <taxon>Bacteria</taxon>
        <taxon>Bacillati</taxon>
        <taxon>Bacillota</taxon>
        <taxon>Bacilli</taxon>
        <taxon>Bacillales</taxon>
        <taxon>Bacillaceae</taxon>
        <taxon>Virgibacillus</taxon>
    </lineage>
</organism>
<dbReference type="SUPFAM" id="SSF56281">
    <property type="entry name" value="Metallo-hydrolase/oxidoreductase"/>
    <property type="match status" value="1"/>
</dbReference>
<evidence type="ECO:0000313" key="3">
    <source>
        <dbReference type="EMBL" id="MFC4559759.1"/>
    </source>
</evidence>
<dbReference type="InterPro" id="IPR050114">
    <property type="entry name" value="UPF0173_UPF0282_UlaG_hydrolase"/>
</dbReference>
<comment type="caution">
    <text evidence="3">The sequence shown here is derived from an EMBL/GenBank/DDBJ whole genome shotgun (WGS) entry which is preliminary data.</text>
</comment>
<sequence length="259" mass="28712">MNIHHIRNATAIVEYAGKKFLIDPMLAEKETMPPFGTGVGLPPALREDQNNPLVSLPTSIDNIISNINAVIIPHLHPDHWDDAARKALPKEIKIFAQNDDDATEIRNAGFINVEVLQENTVFEAIQLIKTKGEHGRGEILKHAGEVCGVVFKHSNEKTLYFTGDTVWYEGVQETIDEQKPEIIVANAGNNQFLVGGSLIMGKEDLYEVYKAAPDTKIIAVHMEAVNHWGLSRDELKSFINEKGISSNVTVPDDGESYSF</sequence>
<dbReference type="Proteomes" id="UP001595989">
    <property type="component" value="Unassembled WGS sequence"/>
</dbReference>
<proteinExistence type="predicted"/>
<dbReference type="InterPro" id="IPR001279">
    <property type="entry name" value="Metallo-B-lactamas"/>
</dbReference>
<protein>
    <submittedName>
        <fullName evidence="3">MBL fold metallo-hydrolase</fullName>
    </submittedName>
</protein>
<dbReference type="EMBL" id="JBHSFU010000011">
    <property type="protein sequence ID" value="MFC4559759.1"/>
    <property type="molecule type" value="Genomic_DNA"/>
</dbReference>
<feature type="domain" description="Metallo-beta-lactamase" evidence="2">
    <location>
        <begin position="20"/>
        <end position="222"/>
    </location>
</feature>
<dbReference type="PANTHER" id="PTHR43546">
    <property type="entry name" value="UPF0173 METAL-DEPENDENT HYDROLASE MJ1163-RELATED"/>
    <property type="match status" value="1"/>
</dbReference>
<evidence type="ECO:0000313" key="4">
    <source>
        <dbReference type="Proteomes" id="UP001595989"/>
    </source>
</evidence>
<keyword evidence="1" id="KW-0378">Hydrolase</keyword>
<dbReference type="Pfam" id="PF12706">
    <property type="entry name" value="Lactamase_B_2"/>
    <property type="match status" value="1"/>
</dbReference>